<evidence type="ECO:0000256" key="1">
    <source>
        <dbReference type="PROSITE-ProRule" id="PRU00047"/>
    </source>
</evidence>
<dbReference type="InterPro" id="IPR001878">
    <property type="entry name" value="Znf_CCHC"/>
</dbReference>
<sequence>MLKITPLFQIKFACKSRIRELLTEASEVDLTPPSQILSQEELKQQYKIKSRILNYLISCLKGDALLAVRSYDIAPENYDVIIGLLMEKYSFFIRKLLYNERNDRDWKATIEAMERMLRQLEAIGENLEHPSIEISIENKLPAWIVDKLYQLKEESTSWPCVFCNKDHWNNECNIYAKLKLQMERLREITACFKCLRTGHATSDCKKGKLLCFHCKSPHNTLLDSNKEKLDSVTIANSITKKGIRRKKRTLLLFKGINVINPNRPEIQQKALTLFDIGSQLSFISKDLVYRLNLQGTKEMELKIASFSNKIPKTCLNTKTEIGVKNWK</sequence>
<feature type="domain" description="CCHC-type" evidence="2">
    <location>
        <begin position="191"/>
        <end position="206"/>
    </location>
</feature>
<keyword evidence="1" id="KW-0862">Zinc</keyword>
<reference evidence="3" key="1">
    <citation type="submission" date="2015-03" db="EMBL/GenBank/DDBJ databases">
        <title>Wuchereria bancrofti Genome Sequencing Papua New Guinea Strain.</title>
        <authorList>
            <person name="Small S.T."/>
            <person name="Serre D."/>
            <person name="Zimmerman P.A."/>
        </authorList>
    </citation>
    <scope>NUCLEOTIDE SEQUENCE [LARGE SCALE GENOMIC DNA]</scope>
    <source>
        <strain evidence="3">pt0022</strain>
    </source>
</reference>
<dbReference type="AlphaFoldDB" id="A0AAF5PLT0"/>
<evidence type="ECO:0000313" key="4">
    <source>
        <dbReference type="WBParaSite" id="mrna-Wban_02551"/>
    </source>
</evidence>
<dbReference type="Proteomes" id="UP000093561">
    <property type="component" value="Unassembled WGS sequence"/>
</dbReference>
<organism evidence="3 4">
    <name type="scientific">Wuchereria bancrofti</name>
    <dbReference type="NCBI Taxonomy" id="6293"/>
    <lineage>
        <taxon>Eukaryota</taxon>
        <taxon>Metazoa</taxon>
        <taxon>Ecdysozoa</taxon>
        <taxon>Nematoda</taxon>
        <taxon>Chromadorea</taxon>
        <taxon>Rhabditida</taxon>
        <taxon>Spirurina</taxon>
        <taxon>Spiruromorpha</taxon>
        <taxon>Filarioidea</taxon>
        <taxon>Onchocercidae</taxon>
        <taxon>Wuchereria</taxon>
    </lineage>
</organism>
<proteinExistence type="predicted"/>
<evidence type="ECO:0000259" key="2">
    <source>
        <dbReference type="PROSITE" id="PS50158"/>
    </source>
</evidence>
<dbReference type="InterPro" id="IPR008737">
    <property type="entry name" value="DUF1758"/>
</dbReference>
<dbReference type="InterPro" id="IPR005312">
    <property type="entry name" value="DUF1759"/>
</dbReference>
<evidence type="ECO:0000313" key="3">
    <source>
        <dbReference type="Proteomes" id="UP000093561"/>
    </source>
</evidence>
<keyword evidence="1" id="KW-0863">Zinc-finger</keyword>
<name>A0AAF5PLT0_WUCBA</name>
<keyword evidence="1" id="KW-0479">Metal-binding</keyword>
<dbReference type="PANTHER" id="PTHR47331:SF5">
    <property type="entry name" value="RIBONUCLEASE H"/>
    <property type="match status" value="1"/>
</dbReference>
<dbReference type="WBParaSite" id="mrna-Wban_02551">
    <property type="protein sequence ID" value="mrna-Wban_02551"/>
    <property type="gene ID" value="Wban_02551"/>
</dbReference>
<dbReference type="PROSITE" id="PS50158">
    <property type="entry name" value="ZF_CCHC"/>
    <property type="match status" value="1"/>
</dbReference>
<dbReference type="Pfam" id="PF03564">
    <property type="entry name" value="DUF1759"/>
    <property type="match status" value="1"/>
</dbReference>
<dbReference type="SUPFAM" id="SSF57756">
    <property type="entry name" value="Retrovirus zinc finger-like domains"/>
    <property type="match status" value="1"/>
</dbReference>
<reference evidence="3" key="2">
    <citation type="journal article" date="2016" name="Mol. Ecol.">
        <title>Population genomics of the filarial nematode parasite Wuchereria bancrofti from mosquitoes.</title>
        <authorList>
            <person name="Small S.T."/>
            <person name="Reimer L.J."/>
            <person name="Tisch D.J."/>
            <person name="King C.L."/>
            <person name="Christensen B.M."/>
            <person name="Siba P.M."/>
            <person name="Kazura J.W."/>
            <person name="Serre D."/>
            <person name="Zimmerman P.A."/>
        </authorList>
    </citation>
    <scope>NUCLEOTIDE SEQUENCE</scope>
    <source>
        <strain evidence="3">pt0022</strain>
    </source>
</reference>
<dbReference type="GO" id="GO:0008270">
    <property type="term" value="F:zinc ion binding"/>
    <property type="evidence" value="ECO:0007669"/>
    <property type="project" value="UniProtKB-KW"/>
</dbReference>
<dbReference type="PANTHER" id="PTHR47331">
    <property type="entry name" value="PHD-TYPE DOMAIN-CONTAINING PROTEIN"/>
    <property type="match status" value="1"/>
</dbReference>
<accession>A0AAF5PLT0</accession>
<dbReference type="Pfam" id="PF05585">
    <property type="entry name" value="DUF1758"/>
    <property type="match status" value="1"/>
</dbReference>
<dbReference type="GO" id="GO:0003676">
    <property type="term" value="F:nucleic acid binding"/>
    <property type="evidence" value="ECO:0007669"/>
    <property type="project" value="InterPro"/>
</dbReference>
<protein>
    <recommendedName>
        <fullName evidence="2">CCHC-type domain-containing protein</fullName>
    </recommendedName>
</protein>
<reference evidence="4" key="3">
    <citation type="submission" date="2024-02" db="UniProtKB">
        <authorList>
            <consortium name="WormBaseParasite"/>
        </authorList>
    </citation>
    <scope>IDENTIFICATION</scope>
    <source>
        <strain evidence="4">pt0022</strain>
    </source>
</reference>
<dbReference type="InterPro" id="IPR036875">
    <property type="entry name" value="Znf_CCHC_sf"/>
</dbReference>
<dbReference type="GO" id="GO:0019899">
    <property type="term" value="F:enzyme binding"/>
    <property type="evidence" value="ECO:0007669"/>
    <property type="project" value="UniProtKB-ARBA"/>
</dbReference>